<evidence type="ECO:0000313" key="3">
    <source>
        <dbReference type="Proteomes" id="UP000029482"/>
    </source>
</evidence>
<proteinExistence type="predicted"/>
<dbReference type="eggNOG" id="COG5330">
    <property type="taxonomic scope" value="Bacteria"/>
</dbReference>
<name>A0A089XFK0_STRGA</name>
<dbReference type="STRING" id="1907.SGLAU_30700"/>
<reference evidence="3" key="1">
    <citation type="journal article" date="2015" name="J. Biotechnol.">
        <title>Complete genome sequence of the actinobacterium Streptomyces glaucescens GLA.O (DSM 40922) consisting of a linear chromosome and one linear plasmid.</title>
        <authorList>
            <person name="Ortseifen V."/>
            <person name="Winkler A."/>
            <person name="Albersmeier A."/>
            <person name="Wendler S."/>
            <person name="Puhler A."/>
            <person name="Kalinowski J."/>
            <person name="Ruckert C."/>
        </authorList>
    </citation>
    <scope>NUCLEOTIDE SEQUENCE [LARGE SCALE GENOMIC DNA]</scope>
    <source>
        <strain evidence="3">DSM 40922 / GLA O</strain>
    </source>
</reference>
<feature type="region of interest" description="Disordered" evidence="1">
    <location>
        <begin position="191"/>
        <end position="218"/>
    </location>
</feature>
<evidence type="ECO:0000256" key="1">
    <source>
        <dbReference type="SAM" id="MobiDB-lite"/>
    </source>
</evidence>
<evidence type="ECO:0008006" key="4">
    <source>
        <dbReference type="Google" id="ProtNLM"/>
    </source>
</evidence>
<dbReference type="Proteomes" id="UP000029482">
    <property type="component" value="Chromosome"/>
</dbReference>
<dbReference type="InterPro" id="IPR011989">
    <property type="entry name" value="ARM-like"/>
</dbReference>
<dbReference type="OrthoDB" id="3666466at2"/>
<organism evidence="2 3">
    <name type="scientific">Streptomyces glaucescens</name>
    <dbReference type="NCBI Taxonomy" id="1907"/>
    <lineage>
        <taxon>Bacteria</taxon>
        <taxon>Bacillati</taxon>
        <taxon>Actinomycetota</taxon>
        <taxon>Actinomycetes</taxon>
        <taxon>Kitasatosporales</taxon>
        <taxon>Streptomycetaceae</taxon>
        <taxon>Streptomyces</taxon>
    </lineage>
</organism>
<sequence>MNAAHVLCGLAVNPALPAELVDRLITLADRDLADDLADRTDLSREQVHALAARGEEAAVKLARSGLLRACDVDPRKQPRAALALLDEGAGRAEWARLFASHPDVAYREELAACPGLPADVAGTLAADPDLRVVTELALWTTADLTGRLARHPHAEVRCAVAANEATPPAVLASLITGEGLDPARRCLLCDGAEQPSGHGPRRPRPVQDLHPGASCDGSHQSVLYETQRRAVRNPATPAHAVMGFAGHPAAPLRAGLAARSDLSPRAARRLAGDPAPGVRAALAGNPALGDTLMRVLAADRDADVRRALAHHPRVPLDVLVRLAGTVRTGPAPLPRVATASPAEVVELAASPDAEVRMLPAARRDLPAAIRDALAADPDAKVVTSVASHPGLSEARLRRMVDRYGIQVVAGVAANPDASPGLLDDLARRRPPVRKALKEIAGHRHATAAALSACLADARARPLAARHPALPARLLVDLLGDDEWRVAEAAAANPSLPPAVMERLVARRGIS</sequence>
<dbReference type="RefSeq" id="WP_043505757.1">
    <property type="nucleotide sequence ID" value="NZ_CP009438.1"/>
</dbReference>
<dbReference type="KEGG" id="sgu:SGLAU_30700"/>
<dbReference type="AlphaFoldDB" id="A0A089XFK0"/>
<evidence type="ECO:0000313" key="2">
    <source>
        <dbReference type="EMBL" id="AIS02074.1"/>
    </source>
</evidence>
<dbReference type="Gene3D" id="1.25.10.10">
    <property type="entry name" value="Leucine-rich Repeat Variant"/>
    <property type="match status" value="2"/>
</dbReference>
<accession>A0A089XFK0</accession>
<protein>
    <recommendedName>
        <fullName evidence="4">Leucine rich repeat variant</fullName>
    </recommendedName>
</protein>
<dbReference type="EMBL" id="CP009438">
    <property type="protein sequence ID" value="AIS02074.1"/>
    <property type="molecule type" value="Genomic_DNA"/>
</dbReference>
<keyword evidence="3" id="KW-1185">Reference proteome</keyword>
<gene>
    <name evidence="2" type="ORF">SGLAU_30700</name>
</gene>
<dbReference type="HOGENOM" id="CLU_540556_0_0_11"/>